<keyword evidence="2" id="KW-0238">DNA-binding</keyword>
<dbReference type="AlphaFoldDB" id="A0A1M5S010"/>
<dbReference type="SMART" id="SM00418">
    <property type="entry name" value="HTH_ARSR"/>
    <property type="match status" value="1"/>
</dbReference>
<dbReference type="PANTHER" id="PTHR43132">
    <property type="entry name" value="ARSENICAL RESISTANCE OPERON REPRESSOR ARSR-RELATED"/>
    <property type="match status" value="1"/>
</dbReference>
<dbReference type="Proteomes" id="UP000184139">
    <property type="component" value="Unassembled WGS sequence"/>
</dbReference>
<dbReference type="STRING" id="1121409.SAMN02745124_00099"/>
<dbReference type="PROSITE" id="PS50987">
    <property type="entry name" value="HTH_ARSR_2"/>
    <property type="match status" value="1"/>
</dbReference>
<dbReference type="Pfam" id="PF12840">
    <property type="entry name" value="HTH_20"/>
    <property type="match status" value="1"/>
</dbReference>
<dbReference type="InterPro" id="IPR011991">
    <property type="entry name" value="ArsR-like_HTH"/>
</dbReference>
<proteinExistence type="predicted"/>
<dbReference type="InterPro" id="IPR051011">
    <property type="entry name" value="Metal_resp_trans_reg"/>
</dbReference>
<name>A0A1M5S010_9BACT</name>
<dbReference type="PANTHER" id="PTHR43132:SF2">
    <property type="entry name" value="ARSENICAL RESISTANCE OPERON REPRESSOR ARSR-RELATED"/>
    <property type="match status" value="1"/>
</dbReference>
<evidence type="ECO:0000313" key="6">
    <source>
        <dbReference type="Proteomes" id="UP000184139"/>
    </source>
</evidence>
<sequence length="100" mass="11199">MDLEIAAARCAEIGNVTRLSILRLLVKAGRNGLSVGEIQRHLGIPGSTLSHHLQRLVQVALISQRRASRMLYCEPQYQEIRELAEFLLAECCSLENRQDG</sequence>
<dbReference type="GO" id="GO:0003677">
    <property type="term" value="F:DNA binding"/>
    <property type="evidence" value="ECO:0007669"/>
    <property type="project" value="UniProtKB-KW"/>
</dbReference>
<dbReference type="Gene3D" id="1.10.10.10">
    <property type="entry name" value="Winged helix-like DNA-binding domain superfamily/Winged helix DNA-binding domain"/>
    <property type="match status" value="1"/>
</dbReference>
<accession>A0A1M5S010</accession>
<evidence type="ECO:0000313" key="5">
    <source>
        <dbReference type="EMBL" id="SHH31972.1"/>
    </source>
</evidence>
<dbReference type="OrthoDB" id="5297460at2"/>
<reference evidence="5 6" key="1">
    <citation type="submission" date="2016-11" db="EMBL/GenBank/DDBJ databases">
        <authorList>
            <person name="Jaros S."/>
            <person name="Januszkiewicz K."/>
            <person name="Wedrychowicz H."/>
        </authorList>
    </citation>
    <scope>NUCLEOTIDE SEQUENCE [LARGE SCALE GENOMIC DNA]</scope>
    <source>
        <strain evidence="5 6">DSM 9705</strain>
    </source>
</reference>
<dbReference type="CDD" id="cd00090">
    <property type="entry name" value="HTH_ARSR"/>
    <property type="match status" value="1"/>
</dbReference>
<feature type="domain" description="HTH arsR-type" evidence="4">
    <location>
        <begin position="1"/>
        <end position="95"/>
    </location>
</feature>
<dbReference type="RefSeq" id="WP_073372871.1">
    <property type="nucleotide sequence ID" value="NZ_FQXS01000001.1"/>
</dbReference>
<dbReference type="InterPro" id="IPR036390">
    <property type="entry name" value="WH_DNA-bd_sf"/>
</dbReference>
<keyword evidence="3" id="KW-0804">Transcription</keyword>
<gene>
    <name evidence="5" type="ORF">SAMN02745124_00099</name>
</gene>
<protein>
    <submittedName>
        <fullName evidence="5">Transcriptional regulator, ArsR family</fullName>
    </submittedName>
</protein>
<keyword evidence="6" id="KW-1185">Reference proteome</keyword>
<dbReference type="InterPro" id="IPR036388">
    <property type="entry name" value="WH-like_DNA-bd_sf"/>
</dbReference>
<dbReference type="EMBL" id="FQXS01000001">
    <property type="protein sequence ID" value="SHH31972.1"/>
    <property type="molecule type" value="Genomic_DNA"/>
</dbReference>
<evidence type="ECO:0000256" key="1">
    <source>
        <dbReference type="ARBA" id="ARBA00023015"/>
    </source>
</evidence>
<evidence type="ECO:0000256" key="3">
    <source>
        <dbReference type="ARBA" id="ARBA00023163"/>
    </source>
</evidence>
<evidence type="ECO:0000259" key="4">
    <source>
        <dbReference type="PROSITE" id="PS50987"/>
    </source>
</evidence>
<evidence type="ECO:0000256" key="2">
    <source>
        <dbReference type="ARBA" id="ARBA00023125"/>
    </source>
</evidence>
<dbReference type="GO" id="GO:0003700">
    <property type="term" value="F:DNA-binding transcription factor activity"/>
    <property type="evidence" value="ECO:0007669"/>
    <property type="project" value="InterPro"/>
</dbReference>
<dbReference type="InterPro" id="IPR001845">
    <property type="entry name" value="HTH_ArsR_DNA-bd_dom"/>
</dbReference>
<keyword evidence="1" id="KW-0805">Transcription regulation</keyword>
<dbReference type="NCBIfam" id="NF033788">
    <property type="entry name" value="HTH_metalloreg"/>
    <property type="match status" value="1"/>
</dbReference>
<organism evidence="5 6">
    <name type="scientific">Desulfofustis glycolicus DSM 9705</name>
    <dbReference type="NCBI Taxonomy" id="1121409"/>
    <lineage>
        <taxon>Bacteria</taxon>
        <taxon>Pseudomonadati</taxon>
        <taxon>Thermodesulfobacteriota</taxon>
        <taxon>Desulfobulbia</taxon>
        <taxon>Desulfobulbales</taxon>
        <taxon>Desulfocapsaceae</taxon>
        <taxon>Desulfofustis</taxon>
    </lineage>
</organism>
<dbReference type="SUPFAM" id="SSF46785">
    <property type="entry name" value="Winged helix' DNA-binding domain"/>
    <property type="match status" value="1"/>
</dbReference>